<feature type="transmembrane region" description="Helical" evidence="1">
    <location>
        <begin position="80"/>
        <end position="113"/>
    </location>
</feature>
<proteinExistence type="predicted"/>
<dbReference type="Pfam" id="PF07666">
    <property type="entry name" value="MpPF26"/>
    <property type="match status" value="1"/>
</dbReference>
<gene>
    <name evidence="2" type="ORF">GV828_08040</name>
</gene>
<dbReference type="InterPro" id="IPR011655">
    <property type="entry name" value="MpPF26"/>
</dbReference>
<protein>
    <submittedName>
        <fullName evidence="2">DUF4190 domain-containing protein</fullName>
    </submittedName>
</protein>
<reference evidence="3" key="1">
    <citation type="submission" date="2020-01" db="EMBL/GenBank/DDBJ databases">
        <title>Sphingomonas sp. strain CSW-10.</title>
        <authorList>
            <person name="Chen W.-M."/>
        </authorList>
    </citation>
    <scope>NUCLEOTIDE SEQUENCE [LARGE SCALE GENOMIC DNA]</scope>
    <source>
        <strain evidence="3">NST-5</strain>
    </source>
</reference>
<feature type="transmembrane region" description="Helical" evidence="1">
    <location>
        <begin position="26"/>
        <end position="55"/>
    </location>
</feature>
<dbReference type="NCBIfam" id="NF040945">
    <property type="entry name" value="CCC_membrane"/>
    <property type="match status" value="1"/>
</dbReference>
<dbReference type="RefSeq" id="WP_166536971.1">
    <property type="nucleotide sequence ID" value="NZ_JAABLM010000008.1"/>
</dbReference>
<keyword evidence="1" id="KW-0472">Membrane</keyword>
<sequence>MENYQFETRQPSGFPTRRPLPNATTVLVLGIVSIPTSFCYGIIGVILGIICLVLAKKDRLLYESNPEMYSGIENVNSGRVCGIIGLCLGSLFLIFVILYLVFVVSIIGAAAAAS</sequence>
<keyword evidence="1" id="KW-0812">Transmembrane</keyword>
<evidence type="ECO:0000256" key="1">
    <source>
        <dbReference type="SAM" id="Phobius"/>
    </source>
</evidence>
<keyword evidence="1" id="KW-1133">Transmembrane helix</keyword>
<dbReference type="EMBL" id="JAABLM010000008">
    <property type="protein sequence ID" value="NBL65146.1"/>
    <property type="molecule type" value="Genomic_DNA"/>
</dbReference>
<dbReference type="Proteomes" id="UP000798602">
    <property type="component" value="Unassembled WGS sequence"/>
</dbReference>
<evidence type="ECO:0000313" key="3">
    <source>
        <dbReference type="Proteomes" id="UP000798602"/>
    </source>
</evidence>
<name>A0ABW9Z8V2_9FLAO</name>
<keyword evidence="3" id="KW-1185">Reference proteome</keyword>
<organism evidence="2 3">
    <name type="scientific">Flavobacterium ichthyis</name>
    <dbReference type="NCBI Taxonomy" id="2698827"/>
    <lineage>
        <taxon>Bacteria</taxon>
        <taxon>Pseudomonadati</taxon>
        <taxon>Bacteroidota</taxon>
        <taxon>Flavobacteriia</taxon>
        <taxon>Flavobacteriales</taxon>
        <taxon>Flavobacteriaceae</taxon>
        <taxon>Flavobacterium</taxon>
    </lineage>
</organism>
<comment type="caution">
    <text evidence="2">The sequence shown here is derived from an EMBL/GenBank/DDBJ whole genome shotgun (WGS) entry which is preliminary data.</text>
</comment>
<evidence type="ECO:0000313" key="2">
    <source>
        <dbReference type="EMBL" id="NBL65146.1"/>
    </source>
</evidence>
<accession>A0ABW9Z8V2</accession>